<feature type="domain" description="Pseudouridine synthase RsuA/RluA-like" evidence="1">
    <location>
        <begin position="13"/>
        <end position="161"/>
    </location>
</feature>
<dbReference type="eggNOG" id="COG0564">
    <property type="taxonomic scope" value="Bacteria"/>
</dbReference>
<dbReference type="EMBL" id="CP002631">
    <property type="protein sequence ID" value="AEB14505.1"/>
    <property type="molecule type" value="Genomic_DNA"/>
</dbReference>
<dbReference type="OrthoDB" id="305739at2"/>
<dbReference type="KEGG" id="tsu:Tresu_1605"/>
<dbReference type="STRING" id="869209.Tresu_1605"/>
<dbReference type="PANTHER" id="PTHR21600">
    <property type="entry name" value="MITOCHONDRIAL RNA PSEUDOURIDINE SYNTHASE"/>
    <property type="match status" value="1"/>
</dbReference>
<organism evidence="2 3">
    <name type="scientific">Treponema succinifaciens (strain ATCC 33096 / DSM 2489 / 6091)</name>
    <dbReference type="NCBI Taxonomy" id="869209"/>
    <lineage>
        <taxon>Bacteria</taxon>
        <taxon>Pseudomonadati</taxon>
        <taxon>Spirochaetota</taxon>
        <taxon>Spirochaetia</taxon>
        <taxon>Spirochaetales</taxon>
        <taxon>Treponemataceae</taxon>
        <taxon>Treponema</taxon>
    </lineage>
</organism>
<reference evidence="3" key="2">
    <citation type="submission" date="2011-04" db="EMBL/GenBank/DDBJ databases">
        <title>The complete genome of chromosome of Treponema succinifaciens DSM 2489.</title>
        <authorList>
            <person name="Lucas S."/>
            <person name="Copeland A."/>
            <person name="Lapidus A."/>
            <person name="Bruce D."/>
            <person name="Goodwin L."/>
            <person name="Pitluck S."/>
            <person name="Peters L."/>
            <person name="Kyrpides N."/>
            <person name="Mavromatis K."/>
            <person name="Ivanova N."/>
            <person name="Ovchinnikova G."/>
            <person name="Teshima H."/>
            <person name="Detter J.C."/>
            <person name="Tapia R."/>
            <person name="Han C."/>
            <person name="Land M."/>
            <person name="Hauser L."/>
            <person name="Markowitz V."/>
            <person name="Cheng J.-F."/>
            <person name="Hugenholtz P."/>
            <person name="Woyke T."/>
            <person name="Wu D."/>
            <person name="Gronow S."/>
            <person name="Wellnitz S."/>
            <person name="Brambilla E."/>
            <person name="Klenk H.-P."/>
            <person name="Eisen J.A."/>
        </authorList>
    </citation>
    <scope>NUCLEOTIDE SEQUENCE [LARGE SCALE GENOMIC DNA]</scope>
    <source>
        <strain evidence="3">ATCC 33096 / DSM 2489 / 6091</strain>
    </source>
</reference>
<dbReference type="CDD" id="cd02869">
    <property type="entry name" value="PseudoU_synth_RluA_like"/>
    <property type="match status" value="1"/>
</dbReference>
<dbReference type="GO" id="GO:0003723">
    <property type="term" value="F:RNA binding"/>
    <property type="evidence" value="ECO:0007669"/>
    <property type="project" value="InterPro"/>
</dbReference>
<gene>
    <name evidence="2" type="ordered locus">Tresu_1605</name>
</gene>
<dbReference type="GO" id="GO:0009982">
    <property type="term" value="F:pseudouridine synthase activity"/>
    <property type="evidence" value="ECO:0007669"/>
    <property type="project" value="InterPro"/>
</dbReference>
<dbReference type="HOGENOM" id="CLU_016902_11_4_12"/>
<dbReference type="Pfam" id="PF00849">
    <property type="entry name" value="PseudoU_synth_2"/>
    <property type="match status" value="1"/>
</dbReference>
<dbReference type="GeneID" id="302998763"/>
<proteinExistence type="predicted"/>
<evidence type="ECO:0000259" key="1">
    <source>
        <dbReference type="Pfam" id="PF00849"/>
    </source>
</evidence>
<sequence length="223" mass="24381">MKTFSIIFENEEILLVNKEGGVSVQGGAGIAHPLDAELSIQLGYKIFLVHRLDKETSGILVVAKNAQAAAKWTNLISGGKVKKEYVAVCFGIPVVDGKKCYSGVLEGTVEAHGRTQAAKTFFKVESVWNVKIPESEKELELSFLKLTLGTGRMHQIRIQLAKASCPIAGDDKHGDFKKNKLARKIGIKKLQLASVKLSLPVDGKTQTFEIPLPEHIKTTLDNM</sequence>
<dbReference type="Gene3D" id="3.30.2350.10">
    <property type="entry name" value="Pseudouridine synthase"/>
    <property type="match status" value="1"/>
</dbReference>
<evidence type="ECO:0000313" key="2">
    <source>
        <dbReference type="EMBL" id="AEB14505.1"/>
    </source>
</evidence>
<dbReference type="GO" id="GO:0001522">
    <property type="term" value="P:pseudouridine synthesis"/>
    <property type="evidence" value="ECO:0007669"/>
    <property type="project" value="InterPro"/>
</dbReference>
<dbReference type="GO" id="GO:0140098">
    <property type="term" value="F:catalytic activity, acting on RNA"/>
    <property type="evidence" value="ECO:0007669"/>
    <property type="project" value="UniProtKB-ARBA"/>
</dbReference>
<accession>F2NVR8</accession>
<dbReference type="GO" id="GO:0006396">
    <property type="term" value="P:RNA processing"/>
    <property type="evidence" value="ECO:0007669"/>
    <property type="project" value="UniProtKB-ARBA"/>
</dbReference>
<protein>
    <submittedName>
        <fullName evidence="2">Pseudouridine synthase</fullName>
    </submittedName>
</protein>
<name>F2NVR8_TRES6</name>
<dbReference type="AlphaFoldDB" id="F2NVR8"/>
<dbReference type="InterPro" id="IPR050188">
    <property type="entry name" value="RluA_PseudoU_synthase"/>
</dbReference>
<evidence type="ECO:0000313" key="3">
    <source>
        <dbReference type="Proteomes" id="UP000006852"/>
    </source>
</evidence>
<dbReference type="Proteomes" id="UP000006852">
    <property type="component" value="Chromosome"/>
</dbReference>
<dbReference type="InterPro" id="IPR006145">
    <property type="entry name" value="PsdUridine_synth_RsuA/RluA"/>
</dbReference>
<dbReference type="InterPro" id="IPR006224">
    <property type="entry name" value="PsdUridine_synth_RluA-like_CS"/>
</dbReference>
<dbReference type="SUPFAM" id="SSF55120">
    <property type="entry name" value="Pseudouridine synthase"/>
    <property type="match status" value="1"/>
</dbReference>
<dbReference type="RefSeq" id="WP_013701786.1">
    <property type="nucleotide sequence ID" value="NC_015385.1"/>
</dbReference>
<dbReference type="PROSITE" id="PS01129">
    <property type="entry name" value="PSI_RLU"/>
    <property type="match status" value="1"/>
</dbReference>
<reference evidence="2 3" key="1">
    <citation type="journal article" date="2011" name="Stand. Genomic Sci.">
        <title>Complete genome sequence of Treponema succinifaciens type strain (6091).</title>
        <authorList>
            <person name="Han C."/>
            <person name="Gronow S."/>
            <person name="Teshima H."/>
            <person name="Lapidus A."/>
            <person name="Nolan M."/>
            <person name="Lucas S."/>
            <person name="Hammon N."/>
            <person name="Deshpande S."/>
            <person name="Cheng J.F."/>
            <person name="Zeytun A."/>
            <person name="Tapia R."/>
            <person name="Goodwin L."/>
            <person name="Pitluck S."/>
            <person name="Liolios K."/>
            <person name="Pagani I."/>
            <person name="Ivanova N."/>
            <person name="Mavromatis K."/>
            <person name="Mikhailova N."/>
            <person name="Huntemann M."/>
            <person name="Pati A."/>
            <person name="Chen A."/>
            <person name="Palaniappan K."/>
            <person name="Land M."/>
            <person name="Hauser L."/>
            <person name="Brambilla E.M."/>
            <person name="Rohde M."/>
            <person name="Goker M."/>
            <person name="Woyke T."/>
            <person name="Bristow J."/>
            <person name="Eisen J.A."/>
            <person name="Markowitz V."/>
            <person name="Hugenholtz P."/>
            <person name="Kyrpides N.C."/>
            <person name="Klenk H.P."/>
            <person name="Detter J.C."/>
        </authorList>
    </citation>
    <scope>NUCLEOTIDE SEQUENCE [LARGE SCALE GENOMIC DNA]</scope>
    <source>
        <strain evidence="3">ATCC 33096 / DSM 2489 / 6091</strain>
    </source>
</reference>
<dbReference type="InterPro" id="IPR020103">
    <property type="entry name" value="PsdUridine_synth_cat_dom_sf"/>
</dbReference>
<keyword evidence="3" id="KW-1185">Reference proteome</keyword>